<reference evidence="6" key="1">
    <citation type="submission" date="2023-07" db="EMBL/GenBank/DDBJ databases">
        <title>30 novel species of actinomycetes from the DSMZ collection.</title>
        <authorList>
            <person name="Nouioui I."/>
        </authorList>
    </citation>
    <scope>NUCLEOTIDE SEQUENCE [LARGE SCALE GENOMIC DNA]</scope>
    <source>
        <strain evidence="6">DSM 45834</strain>
    </source>
</reference>
<dbReference type="PROSITE" id="PS50893">
    <property type="entry name" value="ABC_TRANSPORTER_2"/>
    <property type="match status" value="1"/>
</dbReference>
<dbReference type="InterPro" id="IPR003439">
    <property type="entry name" value="ABC_transporter-like_ATP-bd"/>
</dbReference>
<dbReference type="InterPro" id="IPR050166">
    <property type="entry name" value="ABC_transporter_ATP-bind"/>
</dbReference>
<dbReference type="SUPFAM" id="SSF52540">
    <property type="entry name" value="P-loop containing nucleoside triphosphate hydrolases"/>
    <property type="match status" value="1"/>
</dbReference>
<dbReference type="InterPro" id="IPR027417">
    <property type="entry name" value="P-loop_NTPase"/>
</dbReference>
<evidence type="ECO:0000259" key="4">
    <source>
        <dbReference type="PROSITE" id="PS50893"/>
    </source>
</evidence>
<accession>A0ABU2NEJ9</accession>
<dbReference type="Proteomes" id="UP001183202">
    <property type="component" value="Unassembled WGS sequence"/>
</dbReference>
<protein>
    <submittedName>
        <fullName evidence="5">ABC transporter ATP-binding protein</fullName>
    </submittedName>
</protein>
<evidence type="ECO:0000256" key="2">
    <source>
        <dbReference type="ARBA" id="ARBA00022741"/>
    </source>
</evidence>
<keyword evidence="3 5" id="KW-0067">ATP-binding</keyword>
<keyword evidence="1" id="KW-0813">Transport</keyword>
<dbReference type="PROSITE" id="PS00211">
    <property type="entry name" value="ABC_TRANSPORTER_1"/>
    <property type="match status" value="1"/>
</dbReference>
<dbReference type="GO" id="GO:0005524">
    <property type="term" value="F:ATP binding"/>
    <property type="evidence" value="ECO:0007669"/>
    <property type="project" value="UniProtKB-KW"/>
</dbReference>
<keyword evidence="2" id="KW-0547">Nucleotide-binding</keyword>
<dbReference type="InterPro" id="IPR003593">
    <property type="entry name" value="AAA+_ATPase"/>
</dbReference>
<keyword evidence="6" id="KW-1185">Reference proteome</keyword>
<dbReference type="Gene3D" id="3.40.50.300">
    <property type="entry name" value="P-loop containing nucleotide triphosphate hydrolases"/>
    <property type="match status" value="1"/>
</dbReference>
<name>A0ABU2NEJ9_9PSEU</name>
<dbReference type="PANTHER" id="PTHR42788">
    <property type="entry name" value="TAURINE IMPORT ATP-BINDING PROTEIN-RELATED"/>
    <property type="match status" value="1"/>
</dbReference>
<dbReference type="InterPro" id="IPR017871">
    <property type="entry name" value="ABC_transporter-like_CS"/>
</dbReference>
<evidence type="ECO:0000313" key="6">
    <source>
        <dbReference type="Proteomes" id="UP001183202"/>
    </source>
</evidence>
<keyword evidence="5" id="KW-0808">Transferase</keyword>
<dbReference type="PANTHER" id="PTHR42788:SF13">
    <property type="entry name" value="ALIPHATIC SULFONATES IMPORT ATP-BINDING PROTEIN SSUB"/>
    <property type="match status" value="1"/>
</dbReference>
<dbReference type="EMBL" id="JAVREJ010000017">
    <property type="protein sequence ID" value="MDT0352171.1"/>
    <property type="molecule type" value="Genomic_DNA"/>
</dbReference>
<evidence type="ECO:0000256" key="3">
    <source>
        <dbReference type="ARBA" id="ARBA00022840"/>
    </source>
</evidence>
<organism evidence="5 6">
    <name type="scientific">Pseudonocardia charpentierae</name>
    <dbReference type="NCBI Taxonomy" id="3075545"/>
    <lineage>
        <taxon>Bacteria</taxon>
        <taxon>Bacillati</taxon>
        <taxon>Actinomycetota</taxon>
        <taxon>Actinomycetes</taxon>
        <taxon>Pseudonocardiales</taxon>
        <taxon>Pseudonocardiaceae</taxon>
        <taxon>Pseudonocardia</taxon>
    </lineage>
</organism>
<comment type="caution">
    <text evidence="5">The sequence shown here is derived from an EMBL/GenBank/DDBJ whole genome shotgun (WGS) entry which is preliminary data.</text>
</comment>
<feature type="domain" description="ABC transporter" evidence="4">
    <location>
        <begin position="4"/>
        <end position="243"/>
    </location>
</feature>
<dbReference type="CDD" id="cd03293">
    <property type="entry name" value="ABC_NrtD_SsuB_transporters"/>
    <property type="match status" value="1"/>
</dbReference>
<dbReference type="GO" id="GO:0016740">
    <property type="term" value="F:transferase activity"/>
    <property type="evidence" value="ECO:0007669"/>
    <property type="project" value="UniProtKB-KW"/>
</dbReference>
<proteinExistence type="predicted"/>
<sequence>MAGLRVTAVDKVFDTRRGRVEALRGVDLSIGRGEFVAVLGRSGCGKTTLLRILGGLLAPTRGTVEAGGRSIRRPDGTRDDRVLSDVGMVFQDPNLFPWYTVADNVALPLKLRGVGRLERRKRAEELCERFGLRGFAAAYPRELSGGMRQRAALARAVSCDPSVLLMDEPFGALDAVTRDRMDLELQELHDAAGATTVFVTHSIPEAVLLADRVVLLTARPGRVRSIVEVPLARPRSIEVETTAEFGNAVRTLRRLLDEDGPR</sequence>
<dbReference type="Pfam" id="PF00005">
    <property type="entry name" value="ABC_tran"/>
    <property type="match status" value="1"/>
</dbReference>
<dbReference type="SMART" id="SM00382">
    <property type="entry name" value="AAA"/>
    <property type="match status" value="1"/>
</dbReference>
<gene>
    <name evidence="5" type="ORF">RM445_21815</name>
</gene>
<evidence type="ECO:0000256" key="1">
    <source>
        <dbReference type="ARBA" id="ARBA00022448"/>
    </source>
</evidence>
<evidence type="ECO:0000313" key="5">
    <source>
        <dbReference type="EMBL" id="MDT0352171.1"/>
    </source>
</evidence>